<dbReference type="OrthoDB" id="6147412at2759"/>
<comment type="catalytic activity">
    <reaction evidence="1">
        <text>ATP = 3',5'-cyclic AMP + diphosphate</text>
        <dbReference type="Rhea" id="RHEA:15389"/>
        <dbReference type="ChEBI" id="CHEBI:30616"/>
        <dbReference type="ChEBI" id="CHEBI:33019"/>
        <dbReference type="ChEBI" id="CHEBI:58165"/>
        <dbReference type="EC" id="4.6.1.1"/>
    </reaction>
</comment>
<keyword evidence="14" id="KW-1185">Reference proteome</keyword>
<evidence type="ECO:0000256" key="5">
    <source>
        <dbReference type="ARBA" id="ARBA00022723"/>
    </source>
</evidence>
<dbReference type="AlphaFoldDB" id="A0A7R8XBE9"/>
<evidence type="ECO:0000256" key="7">
    <source>
        <dbReference type="ARBA" id="ARBA00022840"/>
    </source>
</evidence>
<dbReference type="EMBL" id="CAJPEV010000571">
    <property type="protein sequence ID" value="CAG0886553.1"/>
    <property type="molecule type" value="Genomic_DNA"/>
</dbReference>
<dbReference type="EC" id="4.6.1.1" evidence="3"/>
<evidence type="ECO:0000256" key="6">
    <source>
        <dbReference type="ARBA" id="ARBA00022741"/>
    </source>
</evidence>
<proteinExistence type="predicted"/>
<evidence type="ECO:0000256" key="1">
    <source>
        <dbReference type="ARBA" id="ARBA00001593"/>
    </source>
</evidence>
<dbReference type="InterPro" id="IPR029787">
    <property type="entry name" value="Nucleotide_cyclase"/>
</dbReference>
<evidence type="ECO:0000256" key="8">
    <source>
        <dbReference type="ARBA" id="ARBA00022842"/>
    </source>
</evidence>
<evidence type="ECO:0000313" key="13">
    <source>
        <dbReference type="EMBL" id="CAD7244143.1"/>
    </source>
</evidence>
<evidence type="ECO:0000259" key="12">
    <source>
        <dbReference type="Pfam" id="PF00211"/>
    </source>
</evidence>
<accession>A0A7R8XBE9</accession>
<dbReference type="InterPro" id="IPR001054">
    <property type="entry name" value="A/G_cyclase"/>
</dbReference>
<name>A0A7R8XBE9_9CRUS</name>
<keyword evidence="6" id="KW-0547">Nucleotide-binding</keyword>
<evidence type="ECO:0000256" key="2">
    <source>
        <dbReference type="ARBA" id="ARBA00004141"/>
    </source>
</evidence>
<dbReference type="GO" id="GO:0035556">
    <property type="term" value="P:intracellular signal transduction"/>
    <property type="evidence" value="ECO:0007669"/>
    <property type="project" value="InterPro"/>
</dbReference>
<sequence length="80" mass="9014">MKLLYSYKRVQKIKLIGTTYMAAVGLEPGIEAYVDYHDDDAMATRNSSSMVAFAVALIGLIKKRNREGYENLSLRIGNRN</sequence>
<keyword evidence="5" id="KW-0479">Metal-binding</keyword>
<keyword evidence="9" id="KW-1133">Transmembrane helix</keyword>
<feature type="domain" description="Guanylate cyclase" evidence="12">
    <location>
        <begin position="4"/>
        <end position="77"/>
    </location>
</feature>
<evidence type="ECO:0000256" key="11">
    <source>
        <dbReference type="ARBA" id="ARBA00023239"/>
    </source>
</evidence>
<keyword evidence="4" id="KW-0812">Transmembrane</keyword>
<gene>
    <name evidence="13" type="ORF">DSTB1V02_LOCUS4045</name>
</gene>
<dbReference type="PANTHER" id="PTHR45627:SF12">
    <property type="entry name" value="ADENYLATE CYCLASE TYPE 2"/>
    <property type="match status" value="1"/>
</dbReference>
<dbReference type="EMBL" id="LR900088">
    <property type="protein sequence ID" value="CAD7244143.1"/>
    <property type="molecule type" value="Genomic_DNA"/>
</dbReference>
<keyword evidence="10" id="KW-0472">Membrane</keyword>
<dbReference type="GO" id="GO:0005524">
    <property type="term" value="F:ATP binding"/>
    <property type="evidence" value="ECO:0007669"/>
    <property type="project" value="UniProtKB-KW"/>
</dbReference>
<dbReference type="Proteomes" id="UP000677054">
    <property type="component" value="Unassembled WGS sequence"/>
</dbReference>
<evidence type="ECO:0000256" key="4">
    <source>
        <dbReference type="ARBA" id="ARBA00022692"/>
    </source>
</evidence>
<keyword evidence="11" id="KW-0456">Lyase</keyword>
<protein>
    <recommendedName>
        <fullName evidence="3">adenylate cyclase</fullName>
        <ecNumber evidence="3">4.6.1.1</ecNumber>
    </recommendedName>
</protein>
<dbReference type="GO" id="GO:0005886">
    <property type="term" value="C:plasma membrane"/>
    <property type="evidence" value="ECO:0007669"/>
    <property type="project" value="TreeGrafter"/>
</dbReference>
<evidence type="ECO:0000256" key="3">
    <source>
        <dbReference type="ARBA" id="ARBA00012201"/>
    </source>
</evidence>
<evidence type="ECO:0000256" key="10">
    <source>
        <dbReference type="ARBA" id="ARBA00023136"/>
    </source>
</evidence>
<dbReference type="SUPFAM" id="SSF55073">
    <property type="entry name" value="Nucleotide cyclase"/>
    <property type="match status" value="1"/>
</dbReference>
<keyword evidence="7" id="KW-0067">ATP-binding</keyword>
<keyword evidence="8" id="KW-0460">Magnesium</keyword>
<evidence type="ECO:0000313" key="14">
    <source>
        <dbReference type="Proteomes" id="UP000677054"/>
    </source>
</evidence>
<dbReference type="PANTHER" id="PTHR45627">
    <property type="entry name" value="ADENYLATE CYCLASE TYPE 1"/>
    <property type="match status" value="1"/>
</dbReference>
<dbReference type="GO" id="GO:0007189">
    <property type="term" value="P:adenylate cyclase-activating G protein-coupled receptor signaling pathway"/>
    <property type="evidence" value="ECO:0007669"/>
    <property type="project" value="TreeGrafter"/>
</dbReference>
<dbReference type="GO" id="GO:0046872">
    <property type="term" value="F:metal ion binding"/>
    <property type="evidence" value="ECO:0007669"/>
    <property type="project" value="UniProtKB-KW"/>
</dbReference>
<organism evidence="13">
    <name type="scientific">Darwinula stevensoni</name>
    <dbReference type="NCBI Taxonomy" id="69355"/>
    <lineage>
        <taxon>Eukaryota</taxon>
        <taxon>Metazoa</taxon>
        <taxon>Ecdysozoa</taxon>
        <taxon>Arthropoda</taxon>
        <taxon>Crustacea</taxon>
        <taxon>Oligostraca</taxon>
        <taxon>Ostracoda</taxon>
        <taxon>Podocopa</taxon>
        <taxon>Podocopida</taxon>
        <taxon>Darwinulocopina</taxon>
        <taxon>Darwinuloidea</taxon>
        <taxon>Darwinulidae</taxon>
        <taxon>Darwinula</taxon>
    </lineage>
</organism>
<reference evidence="13" key="1">
    <citation type="submission" date="2020-11" db="EMBL/GenBank/DDBJ databases">
        <authorList>
            <person name="Tran Van P."/>
        </authorList>
    </citation>
    <scope>NUCLEOTIDE SEQUENCE</scope>
</reference>
<evidence type="ECO:0000256" key="9">
    <source>
        <dbReference type="ARBA" id="ARBA00022989"/>
    </source>
</evidence>
<dbReference type="Gene3D" id="3.30.70.1230">
    <property type="entry name" value="Nucleotide cyclase"/>
    <property type="match status" value="1"/>
</dbReference>
<dbReference type="GO" id="GO:0004016">
    <property type="term" value="F:adenylate cyclase activity"/>
    <property type="evidence" value="ECO:0007669"/>
    <property type="project" value="UniProtKB-EC"/>
</dbReference>
<dbReference type="Pfam" id="PF00211">
    <property type="entry name" value="Guanylate_cyc"/>
    <property type="match status" value="1"/>
</dbReference>
<dbReference type="GO" id="GO:0009190">
    <property type="term" value="P:cyclic nucleotide biosynthetic process"/>
    <property type="evidence" value="ECO:0007669"/>
    <property type="project" value="InterPro"/>
</dbReference>
<comment type="subcellular location">
    <subcellularLocation>
        <location evidence="2">Membrane</location>
        <topology evidence="2">Multi-pass membrane protein</topology>
    </subcellularLocation>
</comment>